<comment type="caution">
    <text evidence="1">The sequence shown here is derived from an EMBL/GenBank/DDBJ whole genome shotgun (WGS) entry which is preliminary data.</text>
</comment>
<dbReference type="EMBL" id="QJKJ01007639">
    <property type="protein sequence ID" value="RDX82444.1"/>
    <property type="molecule type" value="Genomic_DNA"/>
</dbReference>
<evidence type="ECO:0000313" key="2">
    <source>
        <dbReference type="Proteomes" id="UP000257109"/>
    </source>
</evidence>
<accession>A0A371FVU8</accession>
<reference evidence="1" key="1">
    <citation type="submission" date="2018-05" db="EMBL/GenBank/DDBJ databases">
        <title>Draft genome of Mucuna pruriens seed.</title>
        <authorList>
            <person name="Nnadi N.E."/>
            <person name="Vos R."/>
            <person name="Hasami M.H."/>
            <person name="Devisetty U.K."/>
            <person name="Aguiy J.C."/>
        </authorList>
    </citation>
    <scope>NUCLEOTIDE SEQUENCE [LARGE SCALE GENOMIC DNA]</scope>
    <source>
        <strain evidence="1">JCA_2017</strain>
    </source>
</reference>
<dbReference type="PANTHER" id="PTHR11439">
    <property type="entry name" value="GAG-POL-RELATED RETROTRANSPOSON"/>
    <property type="match status" value="1"/>
</dbReference>
<evidence type="ECO:0008006" key="3">
    <source>
        <dbReference type="Google" id="ProtNLM"/>
    </source>
</evidence>
<name>A0A371FVU8_MUCPR</name>
<keyword evidence="2" id="KW-1185">Reference proteome</keyword>
<dbReference type="STRING" id="157652.A0A371FVU8"/>
<dbReference type="AlphaFoldDB" id="A0A371FVU8"/>
<gene>
    <name evidence="1" type="ORF">CR513_36769</name>
</gene>
<protein>
    <recommendedName>
        <fullName evidence="3">Copia protein</fullName>
    </recommendedName>
</protein>
<dbReference type="Proteomes" id="UP000257109">
    <property type="component" value="Unassembled WGS sequence"/>
</dbReference>
<evidence type="ECO:0000313" key="1">
    <source>
        <dbReference type="EMBL" id="RDX82444.1"/>
    </source>
</evidence>
<sequence length="126" mass="14900">MPFFMAKLKMKSMEQPLGCLGYIAMKQIIRFFIIKLLQELKFSEVQQMKLYCDNQATLHSASNPMFHETTKHIEIDCHFVREKKMFIETNRVRRIRDQTIQENVPVGLLESPKQLLKTAKKINIKN</sequence>
<dbReference type="CDD" id="cd09272">
    <property type="entry name" value="RNase_HI_RT_Ty1"/>
    <property type="match status" value="1"/>
</dbReference>
<dbReference type="PANTHER" id="PTHR11439:SF463">
    <property type="entry name" value="REVERSE TRANSCRIPTASE TY1_COPIA-TYPE DOMAIN-CONTAINING PROTEIN"/>
    <property type="match status" value="1"/>
</dbReference>
<feature type="non-terminal residue" evidence="1">
    <location>
        <position position="1"/>
    </location>
</feature>
<proteinExistence type="predicted"/>
<organism evidence="1 2">
    <name type="scientific">Mucuna pruriens</name>
    <name type="common">Velvet bean</name>
    <name type="synonym">Dolichos pruriens</name>
    <dbReference type="NCBI Taxonomy" id="157652"/>
    <lineage>
        <taxon>Eukaryota</taxon>
        <taxon>Viridiplantae</taxon>
        <taxon>Streptophyta</taxon>
        <taxon>Embryophyta</taxon>
        <taxon>Tracheophyta</taxon>
        <taxon>Spermatophyta</taxon>
        <taxon>Magnoliopsida</taxon>
        <taxon>eudicotyledons</taxon>
        <taxon>Gunneridae</taxon>
        <taxon>Pentapetalae</taxon>
        <taxon>rosids</taxon>
        <taxon>fabids</taxon>
        <taxon>Fabales</taxon>
        <taxon>Fabaceae</taxon>
        <taxon>Papilionoideae</taxon>
        <taxon>50 kb inversion clade</taxon>
        <taxon>NPAAA clade</taxon>
        <taxon>indigoferoid/millettioid clade</taxon>
        <taxon>Phaseoleae</taxon>
        <taxon>Mucuna</taxon>
    </lineage>
</organism>
<dbReference type="OrthoDB" id="414945at2759"/>